<gene>
    <name evidence="6" type="ORF">SteCoe_35514</name>
</gene>
<protein>
    <recommendedName>
        <fullName evidence="5">RRM domain-containing protein</fullName>
    </recommendedName>
</protein>
<comment type="caution">
    <text evidence="6">The sequence shown here is derived from an EMBL/GenBank/DDBJ whole genome shotgun (WGS) entry which is preliminary data.</text>
</comment>
<dbReference type="InterPro" id="IPR000504">
    <property type="entry name" value="RRM_dom"/>
</dbReference>
<dbReference type="InterPro" id="IPR035979">
    <property type="entry name" value="RBD_domain_sf"/>
</dbReference>
<dbReference type="InterPro" id="IPR012677">
    <property type="entry name" value="Nucleotide-bd_a/b_plait_sf"/>
</dbReference>
<dbReference type="PROSITE" id="PS50102">
    <property type="entry name" value="RRM"/>
    <property type="match status" value="2"/>
</dbReference>
<evidence type="ECO:0000256" key="1">
    <source>
        <dbReference type="ARBA" id="ARBA00022737"/>
    </source>
</evidence>
<name>A0A1R2ASG2_9CILI</name>
<dbReference type="Pfam" id="PF00076">
    <property type="entry name" value="RRM_1"/>
    <property type="match status" value="2"/>
</dbReference>
<dbReference type="AlphaFoldDB" id="A0A1R2ASG2"/>
<dbReference type="PANTHER" id="PTHR24012">
    <property type="entry name" value="RNA BINDING PROTEIN"/>
    <property type="match status" value="1"/>
</dbReference>
<evidence type="ECO:0000313" key="6">
    <source>
        <dbReference type="EMBL" id="OMJ67340.1"/>
    </source>
</evidence>
<evidence type="ECO:0000256" key="2">
    <source>
        <dbReference type="ARBA" id="ARBA00022884"/>
    </source>
</evidence>
<dbReference type="Gene3D" id="3.30.70.330">
    <property type="match status" value="2"/>
</dbReference>
<keyword evidence="7" id="KW-1185">Reference proteome</keyword>
<feature type="domain" description="RRM" evidence="5">
    <location>
        <begin position="101"/>
        <end position="171"/>
    </location>
</feature>
<organism evidence="6 7">
    <name type="scientific">Stentor coeruleus</name>
    <dbReference type="NCBI Taxonomy" id="5963"/>
    <lineage>
        <taxon>Eukaryota</taxon>
        <taxon>Sar</taxon>
        <taxon>Alveolata</taxon>
        <taxon>Ciliophora</taxon>
        <taxon>Postciliodesmatophora</taxon>
        <taxon>Heterotrichea</taxon>
        <taxon>Heterotrichida</taxon>
        <taxon>Stentoridae</taxon>
        <taxon>Stentor</taxon>
    </lineage>
</organism>
<sequence>MSDRIYIRGFAVYTSEADLREKFRPFGKIKKLYIVKEDSPSKLFGIVRYYNPDNATKAVSEMHGKPCESSTWYVALCERKSERKIKNLTIVRDIAIQSQKKNLYLRNFPESWTEEDIKNTFAKYGQITSAKIKDNTAFVCFDKQEDAKTALDAEKTLTVDGRRVYVALWQMKAVLSRKIQKTKLKRSSSKLGRGRGSGRGRGRGRRGLRGDPGDPSEIVEIAEIVENASEAKEECLGLF</sequence>
<proteinExistence type="predicted"/>
<evidence type="ECO:0000259" key="5">
    <source>
        <dbReference type="PROSITE" id="PS50102"/>
    </source>
</evidence>
<dbReference type="GO" id="GO:0003723">
    <property type="term" value="F:RNA binding"/>
    <property type="evidence" value="ECO:0007669"/>
    <property type="project" value="UniProtKB-UniRule"/>
</dbReference>
<dbReference type="EMBL" id="MPUH01001514">
    <property type="protein sequence ID" value="OMJ67340.1"/>
    <property type="molecule type" value="Genomic_DNA"/>
</dbReference>
<dbReference type="OrthoDB" id="306763at2759"/>
<accession>A0A1R2ASG2</accession>
<dbReference type="CDD" id="cd00590">
    <property type="entry name" value="RRM_SF"/>
    <property type="match status" value="1"/>
</dbReference>
<feature type="compositionally biased region" description="Basic residues" evidence="4">
    <location>
        <begin position="181"/>
        <end position="207"/>
    </location>
</feature>
<evidence type="ECO:0000313" key="7">
    <source>
        <dbReference type="Proteomes" id="UP000187209"/>
    </source>
</evidence>
<feature type="domain" description="RRM" evidence="5">
    <location>
        <begin position="3"/>
        <end position="79"/>
    </location>
</feature>
<evidence type="ECO:0000256" key="4">
    <source>
        <dbReference type="SAM" id="MobiDB-lite"/>
    </source>
</evidence>
<keyword evidence="2 3" id="KW-0694">RNA-binding</keyword>
<dbReference type="SUPFAM" id="SSF54928">
    <property type="entry name" value="RNA-binding domain, RBD"/>
    <property type="match status" value="2"/>
</dbReference>
<feature type="region of interest" description="Disordered" evidence="4">
    <location>
        <begin position="181"/>
        <end position="215"/>
    </location>
</feature>
<evidence type="ECO:0000256" key="3">
    <source>
        <dbReference type="PROSITE-ProRule" id="PRU00176"/>
    </source>
</evidence>
<reference evidence="6 7" key="1">
    <citation type="submission" date="2016-11" db="EMBL/GenBank/DDBJ databases">
        <title>The macronuclear genome of Stentor coeruleus: a giant cell with tiny introns.</title>
        <authorList>
            <person name="Slabodnick M."/>
            <person name="Ruby J.G."/>
            <person name="Reiff S.B."/>
            <person name="Swart E.C."/>
            <person name="Gosai S."/>
            <person name="Prabakaran S."/>
            <person name="Witkowska E."/>
            <person name="Larue G.E."/>
            <person name="Fisher S."/>
            <person name="Freeman R.M."/>
            <person name="Gunawardena J."/>
            <person name="Chu W."/>
            <person name="Stover N.A."/>
            <person name="Gregory B.D."/>
            <person name="Nowacki M."/>
            <person name="Derisi J."/>
            <person name="Roy S.W."/>
            <person name="Marshall W.F."/>
            <person name="Sood P."/>
        </authorList>
    </citation>
    <scope>NUCLEOTIDE SEQUENCE [LARGE SCALE GENOMIC DNA]</scope>
    <source>
        <strain evidence="6">WM001</strain>
    </source>
</reference>
<keyword evidence="1" id="KW-0677">Repeat</keyword>
<dbReference type="SMART" id="SM00360">
    <property type="entry name" value="RRM"/>
    <property type="match status" value="2"/>
</dbReference>
<dbReference type="Proteomes" id="UP000187209">
    <property type="component" value="Unassembled WGS sequence"/>
</dbReference>